<evidence type="ECO:0000313" key="4">
    <source>
        <dbReference type="Proteomes" id="UP001320148"/>
    </source>
</evidence>
<reference evidence="3 4" key="1">
    <citation type="submission" date="2021-02" db="EMBL/GenBank/DDBJ databases">
        <title>Complete genome of Desulfoluna sp. strain ASN36.</title>
        <authorList>
            <person name="Takahashi A."/>
            <person name="Kojima H."/>
            <person name="Fukui M."/>
        </authorList>
    </citation>
    <scope>NUCLEOTIDE SEQUENCE [LARGE SCALE GENOMIC DNA]</scope>
    <source>
        <strain evidence="3 4">ASN36</strain>
    </source>
</reference>
<name>A0ABN6F6G1_9BACT</name>
<evidence type="ECO:0000256" key="1">
    <source>
        <dbReference type="SAM" id="SignalP"/>
    </source>
</evidence>
<dbReference type="InterPro" id="IPR013424">
    <property type="entry name" value="Ice-binding_C"/>
</dbReference>
<feature type="signal peptide" evidence="1">
    <location>
        <begin position="1"/>
        <end position="30"/>
    </location>
</feature>
<keyword evidence="4" id="KW-1185">Reference proteome</keyword>
<protein>
    <recommendedName>
        <fullName evidence="2">Ice-binding protein C-terminal domain-containing protein</fullName>
    </recommendedName>
</protein>
<feature type="domain" description="Ice-binding protein C-terminal" evidence="2">
    <location>
        <begin position="209"/>
        <end position="232"/>
    </location>
</feature>
<proteinExistence type="predicted"/>
<organism evidence="3 4">
    <name type="scientific">Desulfoluna limicola</name>
    <dbReference type="NCBI Taxonomy" id="2810562"/>
    <lineage>
        <taxon>Bacteria</taxon>
        <taxon>Pseudomonadati</taxon>
        <taxon>Thermodesulfobacteriota</taxon>
        <taxon>Desulfobacteria</taxon>
        <taxon>Desulfobacterales</taxon>
        <taxon>Desulfolunaceae</taxon>
        <taxon>Desulfoluna</taxon>
    </lineage>
</organism>
<dbReference type="Pfam" id="PF07589">
    <property type="entry name" value="PEP-CTERM"/>
    <property type="match status" value="1"/>
</dbReference>
<evidence type="ECO:0000313" key="3">
    <source>
        <dbReference type="EMBL" id="BCS97082.1"/>
    </source>
</evidence>
<keyword evidence="1" id="KW-0732">Signal</keyword>
<dbReference type="NCBIfam" id="TIGR02595">
    <property type="entry name" value="PEP_CTERM"/>
    <property type="match status" value="1"/>
</dbReference>
<evidence type="ECO:0000259" key="2">
    <source>
        <dbReference type="Pfam" id="PF07589"/>
    </source>
</evidence>
<dbReference type="Proteomes" id="UP001320148">
    <property type="component" value="Chromosome"/>
</dbReference>
<feature type="chain" id="PRO_5047199270" description="Ice-binding protein C-terminal domain-containing protein" evidence="1">
    <location>
        <begin position="31"/>
        <end position="236"/>
    </location>
</feature>
<accession>A0ABN6F6G1</accession>
<sequence>MKLKGLYMMKKIVKFLIPLFLCTLCLSASASALTVTFEDNINYWPGYESSIDAQNDVDVVGSSPHVGTTTIEMNENRYLQSISIEVEDRVHFDSLFINTRNYDDQTMNIEGWDYYVNTGWLSSKTTAVMLSKVNEKYEYGWTIDSPSVRNDHPNSIISGLTDLQNIWVTYENDVLTYDFSGLEEMAILLGDSFVIGYTPSCANDVILNPVPEPTTMFLLGGGLISIAGTMRRRKKS</sequence>
<dbReference type="EMBL" id="AP024488">
    <property type="protein sequence ID" value="BCS97082.1"/>
    <property type="molecule type" value="Genomic_DNA"/>
</dbReference>
<gene>
    <name evidence="3" type="ORF">DSLASN_27140</name>
</gene>